<proteinExistence type="predicted"/>
<evidence type="ECO:0000313" key="1">
    <source>
        <dbReference type="EMBL" id="RCN35148.1"/>
    </source>
</evidence>
<evidence type="ECO:0008006" key="3">
    <source>
        <dbReference type="Google" id="ProtNLM"/>
    </source>
</evidence>
<dbReference type="InterPro" id="IPR042099">
    <property type="entry name" value="ANL_N_sf"/>
</dbReference>
<dbReference type="STRING" id="29170.A0A368FUK2"/>
<dbReference type="AlphaFoldDB" id="A0A368FUK2"/>
<evidence type="ECO:0000313" key="2">
    <source>
        <dbReference type="Proteomes" id="UP000252519"/>
    </source>
</evidence>
<accession>A0A368FUK2</accession>
<dbReference type="SUPFAM" id="SSF56801">
    <property type="entry name" value="Acetyl-CoA synthetase-like"/>
    <property type="match status" value="1"/>
</dbReference>
<protein>
    <recommendedName>
        <fullName evidence="3">AMP-dependent synthetase/ligase domain-containing protein</fullName>
    </recommendedName>
</protein>
<organism evidence="1 2">
    <name type="scientific">Ancylostoma caninum</name>
    <name type="common">Dog hookworm</name>
    <dbReference type="NCBI Taxonomy" id="29170"/>
    <lineage>
        <taxon>Eukaryota</taxon>
        <taxon>Metazoa</taxon>
        <taxon>Ecdysozoa</taxon>
        <taxon>Nematoda</taxon>
        <taxon>Chromadorea</taxon>
        <taxon>Rhabditida</taxon>
        <taxon>Rhabditina</taxon>
        <taxon>Rhabditomorpha</taxon>
        <taxon>Strongyloidea</taxon>
        <taxon>Ancylostomatidae</taxon>
        <taxon>Ancylostomatinae</taxon>
        <taxon>Ancylostoma</taxon>
    </lineage>
</organism>
<dbReference type="EMBL" id="JOJR01000696">
    <property type="protein sequence ID" value="RCN35148.1"/>
    <property type="molecule type" value="Genomic_DNA"/>
</dbReference>
<gene>
    <name evidence="1" type="ORF">ANCCAN_19001</name>
</gene>
<dbReference type="Proteomes" id="UP000252519">
    <property type="component" value="Unassembled WGS sequence"/>
</dbReference>
<dbReference type="Gene3D" id="3.40.50.12780">
    <property type="entry name" value="N-terminal domain of ligase-like"/>
    <property type="match status" value="1"/>
</dbReference>
<reference evidence="1 2" key="1">
    <citation type="submission" date="2014-10" db="EMBL/GenBank/DDBJ databases">
        <title>Draft genome of the hookworm Ancylostoma caninum.</title>
        <authorList>
            <person name="Mitreva M."/>
        </authorList>
    </citation>
    <scope>NUCLEOTIDE SEQUENCE [LARGE SCALE GENOMIC DNA]</scope>
    <source>
        <strain evidence="1 2">Baltimore</strain>
    </source>
</reference>
<dbReference type="OrthoDB" id="1700726at2759"/>
<comment type="caution">
    <text evidence="1">The sequence shown here is derived from an EMBL/GenBank/DDBJ whole genome shotgun (WGS) entry which is preliminary data.</text>
</comment>
<sequence length="118" mass="12980">MSPNCVVFLESEIINRCDLEVIFCDSEARAETFINRITAGVIRAPKKLIILNTTGEQPNGAHDTVQGLEVYSYDYVYALGEKHLVPVVPPAPDSTYVICFTSGTTGTFADFFQQNLAT</sequence>
<name>A0A368FUK2_ANCCA</name>
<keyword evidence="2" id="KW-1185">Reference proteome</keyword>